<evidence type="ECO:0000313" key="2">
    <source>
        <dbReference type="EMBL" id="CBE68302.1"/>
    </source>
</evidence>
<dbReference type="AlphaFoldDB" id="D5MEX3"/>
<feature type="region of interest" description="Disordered" evidence="1">
    <location>
        <begin position="25"/>
        <end position="62"/>
    </location>
</feature>
<sequence>MNARRSNIYNVATLKVIVVFPARMSRKKRDERGSRLILPHAGSPDPVRPCRTPSHGLSRRLP</sequence>
<dbReference type="EMBL" id="FP565575">
    <property type="protein sequence ID" value="CBE68302.1"/>
    <property type="molecule type" value="Genomic_DNA"/>
</dbReference>
<dbReference type="KEGG" id="mox:DAMO_1242"/>
<evidence type="ECO:0000313" key="3">
    <source>
        <dbReference type="Proteomes" id="UP000006898"/>
    </source>
</evidence>
<name>D5MEX3_METO1</name>
<dbReference type="Proteomes" id="UP000006898">
    <property type="component" value="Chromosome"/>
</dbReference>
<gene>
    <name evidence="2" type="ORF">DAMO_1242</name>
</gene>
<organism evidence="2 3">
    <name type="scientific">Methylomirabilis oxygeniifera</name>
    <dbReference type="NCBI Taxonomy" id="671143"/>
    <lineage>
        <taxon>Bacteria</taxon>
        <taxon>Candidatus Methylomirabilota</taxon>
        <taxon>Candidatus Methylomirabilia</taxon>
        <taxon>Candidatus Methylomirabilales</taxon>
        <taxon>Candidatus Methylomirabilaceae</taxon>
        <taxon>Candidatus Methylomirabilis</taxon>
    </lineage>
</organism>
<dbReference type="HOGENOM" id="CLU_2895629_0_0_0"/>
<proteinExistence type="predicted"/>
<protein>
    <submittedName>
        <fullName evidence="2">Uncharacterized protein</fullName>
    </submittedName>
</protein>
<accession>D5MEX3</accession>
<reference evidence="2 3" key="1">
    <citation type="journal article" date="2010" name="Nature">
        <title>Nitrite-driven anaerobic methane oxidation by oxygenic bacteria.</title>
        <authorList>
            <person name="Ettwig K.F."/>
            <person name="Butler M.K."/>
            <person name="Le Paslier D."/>
            <person name="Pelletier E."/>
            <person name="Mangenot S."/>
            <person name="Kuypers M.M.M."/>
            <person name="Schreiber F."/>
            <person name="Dutilh B.E."/>
            <person name="Zedelius J."/>
            <person name="de Beer D."/>
            <person name="Gloerich J."/>
            <person name="Wessels H.J.C.T."/>
            <person name="van Allen T."/>
            <person name="Luesken F."/>
            <person name="Wu M."/>
            <person name="van de Pas-Schoonen K.T."/>
            <person name="Op den Camp H.J.M."/>
            <person name="Janssen-Megens E.M."/>
            <person name="Francoijs K-J."/>
            <person name="Stunnenberg H."/>
            <person name="Weissenbach J."/>
            <person name="Jetten M.S.M."/>
            <person name="Strous M."/>
        </authorList>
    </citation>
    <scope>NUCLEOTIDE SEQUENCE [LARGE SCALE GENOMIC DNA]</scope>
</reference>
<dbReference type="STRING" id="671143.DAMO_1242"/>
<evidence type="ECO:0000256" key="1">
    <source>
        <dbReference type="SAM" id="MobiDB-lite"/>
    </source>
</evidence>